<dbReference type="GO" id="GO:0031507">
    <property type="term" value="P:heterochromatin formation"/>
    <property type="evidence" value="ECO:0007669"/>
    <property type="project" value="TreeGrafter"/>
</dbReference>
<accession>A0A485MND6</accession>
<evidence type="ECO:0000256" key="9">
    <source>
        <dbReference type="ARBA" id="ARBA00023163"/>
    </source>
</evidence>
<dbReference type="InterPro" id="IPR041343">
    <property type="entry name" value="PRC2_HTH_1"/>
</dbReference>
<evidence type="ECO:0000256" key="1">
    <source>
        <dbReference type="ARBA" id="ARBA00004123"/>
    </source>
</evidence>
<evidence type="ECO:0000256" key="10">
    <source>
        <dbReference type="ARBA" id="ARBA00023242"/>
    </source>
</evidence>
<sequence length="750" mass="85668">MSKMDISNPPTSKCITYWKRKVKSEYMRLRQLKRLQANMGAKALYVANFAKVQEKTQILNEEWKKLRVQPVQLMKPVSGHPFLKKCTIESIFPGFASQHMLMRSLNTVALVPIMYSWSPLQQNFMVEDETVLCNIPYMGDEVKEEDETFIEELINNYDGKVHGEEEMIPGSVLISDAVFLELVDALNQYSDEEEEGHNDTSDGKQDDSKEDLPVTRKRKRHALEGNKKSSKKQFPNDMIFSAIASMFPENGVPDDMKERYRELTEMSDPNALPPQCTPNIDGPNAKSVQREQSLHSFHTLFCRRCFKYDCFLHPFHATPNVYKRKNKEIKIEPEPCGTDCFLLLEGAKEYAMLHNPRSKCSGRRRRRHHMVSASCSNTSASAVAETKEGDSDRDTGNDWASSSSEANSRCQTPTKQKASPAPPQLCVVEAPSEPVEWTGAEESLFRVFHGTYFNNFCSIARLLGTKTCKQVFQFAVKESLILKLPTDELMNPSQKKKRKHRLWAAHCRKIQLKKDNSSTQVYNYQPCDHPDRPCDSTCPCIMTQNFCEKFCQCNPDCQNRFPGCRCKTQCNTKQCPCYLAVRECDPDLCLTCGASEHWDCKVVSCKNCSIQRGLKKHLLLAPSDVAGWGTFIKESVQKNEFISEYCGELISQDEADRRGKVYDKYMSSFLFNLNNDFVVDATRKGNKIRFANHSVNPNCYAKVVMVNGDHRIGIFAKRAIQAGEELFFDYRYSQADALKYVGIERETDVL</sequence>
<feature type="compositionally biased region" description="Basic and acidic residues" evidence="12">
    <location>
        <begin position="197"/>
        <end position="214"/>
    </location>
</feature>
<dbReference type="EC" id="2.1.1.356" evidence="2"/>
<evidence type="ECO:0000313" key="15">
    <source>
        <dbReference type="EMBL" id="VFV21979.1"/>
    </source>
</evidence>
<dbReference type="SMART" id="SM01114">
    <property type="entry name" value="CXC"/>
    <property type="match status" value="1"/>
</dbReference>
<dbReference type="AlphaFoldDB" id="A0A485MND6"/>
<dbReference type="Gene3D" id="2.170.270.10">
    <property type="entry name" value="SET domain"/>
    <property type="match status" value="1"/>
</dbReference>
<evidence type="ECO:0000256" key="12">
    <source>
        <dbReference type="SAM" id="MobiDB-lite"/>
    </source>
</evidence>
<dbReference type="SMART" id="SM00717">
    <property type="entry name" value="SANT"/>
    <property type="match status" value="2"/>
</dbReference>
<dbReference type="PROSITE" id="PS51633">
    <property type="entry name" value="CXC"/>
    <property type="match status" value="1"/>
</dbReference>
<name>A0A485MND6_LYNPA</name>
<keyword evidence="16" id="KW-1185">Reference proteome</keyword>
<dbReference type="PROSITE" id="PS50280">
    <property type="entry name" value="SET"/>
    <property type="match status" value="1"/>
</dbReference>
<dbReference type="Pfam" id="PF00856">
    <property type="entry name" value="SET"/>
    <property type="match status" value="1"/>
</dbReference>
<dbReference type="InterPro" id="IPR048358">
    <property type="entry name" value="EZH1/2_MCSS"/>
</dbReference>
<dbReference type="Pfam" id="PF18264">
    <property type="entry name" value="preSET_CXC"/>
    <property type="match status" value="1"/>
</dbReference>
<evidence type="ECO:0000256" key="6">
    <source>
        <dbReference type="ARBA" id="ARBA00022691"/>
    </source>
</evidence>
<evidence type="ECO:0000256" key="5">
    <source>
        <dbReference type="ARBA" id="ARBA00022679"/>
    </source>
</evidence>
<evidence type="ECO:0000256" key="8">
    <source>
        <dbReference type="ARBA" id="ARBA00023015"/>
    </source>
</evidence>
<dbReference type="InterPro" id="IPR001005">
    <property type="entry name" value="SANT/Myb"/>
</dbReference>
<evidence type="ECO:0000256" key="7">
    <source>
        <dbReference type="ARBA" id="ARBA00022853"/>
    </source>
</evidence>
<dbReference type="InterPro" id="IPR041355">
    <property type="entry name" value="Pre-SET_CXC"/>
</dbReference>
<dbReference type="EMBL" id="CAAGRJ010004012">
    <property type="protein sequence ID" value="VFV21979.1"/>
    <property type="molecule type" value="Genomic_DNA"/>
</dbReference>
<dbReference type="GO" id="GO:0035098">
    <property type="term" value="C:ESC/E(Z) complex"/>
    <property type="evidence" value="ECO:0007669"/>
    <property type="project" value="TreeGrafter"/>
</dbReference>
<evidence type="ECO:0000259" key="14">
    <source>
        <dbReference type="PROSITE" id="PS51633"/>
    </source>
</evidence>
<feature type="domain" description="SET" evidence="13">
    <location>
        <begin position="616"/>
        <end position="731"/>
    </location>
</feature>
<evidence type="ECO:0000256" key="2">
    <source>
        <dbReference type="ARBA" id="ARBA00012186"/>
    </source>
</evidence>
<feature type="compositionally biased region" description="Polar residues" evidence="12">
    <location>
        <begin position="398"/>
        <end position="417"/>
    </location>
</feature>
<dbReference type="SUPFAM" id="SSF82199">
    <property type="entry name" value="SET domain"/>
    <property type="match status" value="1"/>
</dbReference>
<dbReference type="GO" id="GO:0140951">
    <property type="term" value="F:histone H3K27 trimethyltransferase activity"/>
    <property type="evidence" value="ECO:0007669"/>
    <property type="project" value="UniProtKB-EC"/>
</dbReference>
<dbReference type="SMART" id="SM00317">
    <property type="entry name" value="SET"/>
    <property type="match status" value="1"/>
</dbReference>
<dbReference type="Pfam" id="PF11616">
    <property type="entry name" value="EZH2_WD-Binding"/>
    <property type="match status" value="1"/>
</dbReference>
<dbReference type="InterPro" id="IPR026489">
    <property type="entry name" value="CXC_dom"/>
</dbReference>
<dbReference type="Pfam" id="PF21358">
    <property type="entry name" value="Ezh2_MCSS"/>
    <property type="match status" value="1"/>
</dbReference>
<keyword evidence="3" id="KW-0678">Repressor</keyword>
<dbReference type="CDD" id="cd19217">
    <property type="entry name" value="SET_EZH1"/>
    <property type="match status" value="1"/>
</dbReference>
<dbReference type="GO" id="GO:0032259">
    <property type="term" value="P:methylation"/>
    <property type="evidence" value="ECO:0007669"/>
    <property type="project" value="UniProtKB-KW"/>
</dbReference>
<feature type="domain" description="CXC" evidence="14">
    <location>
        <begin position="507"/>
        <end position="609"/>
    </location>
</feature>
<dbReference type="InterPro" id="IPR044438">
    <property type="entry name" value="EZH1_SET"/>
</dbReference>
<dbReference type="Pfam" id="PF18118">
    <property type="entry name" value="PRC2_HTH_1"/>
    <property type="match status" value="1"/>
</dbReference>
<comment type="catalytic activity">
    <reaction evidence="11">
        <text>L-lysyl(27)-[histone H3] + 3 S-adenosyl-L-methionine = N(6),N(6),N(6)-trimethyl-L-lysyl(27)-[histone H3] + 3 S-adenosyl-L-homocysteine + 3 H(+)</text>
        <dbReference type="Rhea" id="RHEA:60292"/>
        <dbReference type="Rhea" id="RHEA-COMP:15535"/>
        <dbReference type="Rhea" id="RHEA-COMP:15548"/>
        <dbReference type="ChEBI" id="CHEBI:15378"/>
        <dbReference type="ChEBI" id="CHEBI:29969"/>
        <dbReference type="ChEBI" id="CHEBI:57856"/>
        <dbReference type="ChEBI" id="CHEBI:59789"/>
        <dbReference type="ChEBI" id="CHEBI:61961"/>
        <dbReference type="EC" id="2.1.1.356"/>
    </reaction>
</comment>
<keyword evidence="7" id="KW-0156">Chromatin regulator</keyword>
<feature type="compositionally biased region" description="Basic and acidic residues" evidence="12">
    <location>
        <begin position="385"/>
        <end position="396"/>
    </location>
</feature>
<keyword evidence="9" id="KW-0804">Transcription</keyword>
<organism evidence="15 16">
    <name type="scientific">Lynx pardinus</name>
    <name type="common">Iberian lynx</name>
    <name type="synonym">Felis pardina</name>
    <dbReference type="NCBI Taxonomy" id="191816"/>
    <lineage>
        <taxon>Eukaryota</taxon>
        <taxon>Metazoa</taxon>
        <taxon>Chordata</taxon>
        <taxon>Craniata</taxon>
        <taxon>Vertebrata</taxon>
        <taxon>Euteleostomi</taxon>
        <taxon>Mammalia</taxon>
        <taxon>Eutheria</taxon>
        <taxon>Laurasiatheria</taxon>
        <taxon>Carnivora</taxon>
        <taxon>Feliformia</taxon>
        <taxon>Felidae</taxon>
        <taxon>Felinae</taxon>
        <taxon>Lynx</taxon>
    </lineage>
</organism>
<gene>
    <name evidence="15" type="ORF">LYPA_23C001763</name>
</gene>
<dbReference type="InterPro" id="IPR021654">
    <property type="entry name" value="EZH1/EZH2"/>
</dbReference>
<keyword evidence="10" id="KW-0539">Nucleus</keyword>
<evidence type="ECO:0000256" key="4">
    <source>
        <dbReference type="ARBA" id="ARBA00022603"/>
    </source>
</evidence>
<evidence type="ECO:0000259" key="13">
    <source>
        <dbReference type="PROSITE" id="PS50280"/>
    </source>
</evidence>
<dbReference type="FunFam" id="2.170.270.10:FF:000001">
    <property type="entry name" value="Putative histone-lysine N-methyltransferase EZH2"/>
    <property type="match status" value="1"/>
</dbReference>
<dbReference type="InterPro" id="IPR046341">
    <property type="entry name" value="SET_dom_sf"/>
</dbReference>
<dbReference type="GO" id="GO:0003682">
    <property type="term" value="F:chromatin binding"/>
    <property type="evidence" value="ECO:0007669"/>
    <property type="project" value="TreeGrafter"/>
</dbReference>
<dbReference type="InterPro" id="IPR033467">
    <property type="entry name" value="Tesmin/TSO1-like_CXC"/>
</dbReference>
<keyword evidence="5 15" id="KW-0808">Transferase</keyword>
<reference evidence="15 16" key="1">
    <citation type="submission" date="2019-01" db="EMBL/GenBank/DDBJ databases">
        <authorList>
            <person name="Alioto T."/>
            <person name="Alioto T."/>
        </authorList>
    </citation>
    <scope>NUCLEOTIDE SEQUENCE [LARGE SCALE GENOMIC DNA]</scope>
</reference>
<dbReference type="PANTHER" id="PTHR45747">
    <property type="entry name" value="HISTONE-LYSINE N-METHYLTRANSFERASE E(Z)"/>
    <property type="match status" value="1"/>
</dbReference>
<comment type="subcellular location">
    <subcellularLocation>
        <location evidence="1">Nucleus</location>
    </subcellularLocation>
</comment>
<keyword evidence="8" id="KW-0805">Transcription regulation</keyword>
<evidence type="ECO:0000313" key="16">
    <source>
        <dbReference type="Proteomes" id="UP000386466"/>
    </source>
</evidence>
<feature type="region of interest" description="Disordered" evidence="12">
    <location>
        <begin position="371"/>
        <end position="424"/>
    </location>
</feature>
<dbReference type="CDD" id="cd00167">
    <property type="entry name" value="SANT"/>
    <property type="match status" value="1"/>
</dbReference>
<evidence type="ECO:0000256" key="11">
    <source>
        <dbReference type="ARBA" id="ARBA00048568"/>
    </source>
</evidence>
<keyword evidence="4 15" id="KW-0489">Methyltransferase</keyword>
<protein>
    <recommendedName>
        <fullName evidence="2">[histone H3]-lysine(27) N-trimethyltransferase</fullName>
        <ecNumber evidence="2">2.1.1.356</ecNumber>
    </recommendedName>
</protein>
<dbReference type="InterPro" id="IPR001214">
    <property type="entry name" value="SET_dom"/>
</dbReference>
<dbReference type="PANTHER" id="PTHR45747:SF1">
    <property type="entry name" value="HISTONE-LYSINE N-METHYLTRANSFERASE EZH1"/>
    <property type="match status" value="1"/>
</dbReference>
<evidence type="ECO:0000256" key="3">
    <source>
        <dbReference type="ARBA" id="ARBA00022491"/>
    </source>
</evidence>
<dbReference type="InterPro" id="IPR045318">
    <property type="entry name" value="EZH1/2-like"/>
</dbReference>
<proteinExistence type="predicted"/>
<dbReference type="Proteomes" id="UP000386466">
    <property type="component" value="Unassembled WGS sequence"/>
</dbReference>
<keyword evidence="6" id="KW-0949">S-adenosyl-L-methionine</keyword>
<feature type="region of interest" description="Disordered" evidence="12">
    <location>
        <begin position="191"/>
        <end position="234"/>
    </location>
</feature>